<gene>
    <name evidence="3" type="ORF">DP107_03710</name>
</gene>
<keyword evidence="2" id="KW-1133">Transmembrane helix</keyword>
<name>A0A554ND74_9EURY</name>
<evidence type="ECO:0000256" key="1">
    <source>
        <dbReference type="SAM" id="MobiDB-lite"/>
    </source>
</evidence>
<protein>
    <submittedName>
        <fullName evidence="3">Uncharacterized protein</fullName>
    </submittedName>
</protein>
<sequence length="98" mass="10076">MRTEHPTTGRTRAVSSWKHGRGRAALTVLAAVVLTPLAIVGGLVVVGALAAASSLASALTGLGLLVAPIAVGSVLARGLSSRRDDDGRRQPYGPRLRR</sequence>
<feature type="region of interest" description="Disordered" evidence="1">
    <location>
        <begin position="78"/>
        <end position="98"/>
    </location>
</feature>
<proteinExistence type="predicted"/>
<organism evidence="3 4">
    <name type="scientific">Haloglomus irregulare</name>
    <dbReference type="NCBI Taxonomy" id="2234134"/>
    <lineage>
        <taxon>Archaea</taxon>
        <taxon>Methanobacteriati</taxon>
        <taxon>Methanobacteriota</taxon>
        <taxon>Stenosarchaea group</taxon>
        <taxon>Halobacteria</taxon>
        <taxon>Halobacteriales</taxon>
        <taxon>Natronomonadaceae</taxon>
        <taxon>Haloglomus</taxon>
    </lineage>
</organism>
<keyword evidence="4" id="KW-1185">Reference proteome</keyword>
<feature type="transmembrane region" description="Helical" evidence="2">
    <location>
        <begin position="58"/>
        <end position="79"/>
    </location>
</feature>
<dbReference type="InParanoid" id="A0A554ND74"/>
<accession>A0A554ND74</accession>
<keyword evidence="2" id="KW-0472">Membrane</keyword>
<evidence type="ECO:0000313" key="4">
    <source>
        <dbReference type="Proteomes" id="UP000319894"/>
    </source>
</evidence>
<dbReference type="AlphaFoldDB" id="A0A554ND74"/>
<dbReference type="Proteomes" id="UP000319894">
    <property type="component" value="Unassembled WGS sequence"/>
</dbReference>
<dbReference type="RefSeq" id="WP_144260818.1">
    <property type="nucleotide sequence ID" value="NZ_QMDX01000002.1"/>
</dbReference>
<reference evidence="3 4" key="1">
    <citation type="submission" date="2018-06" db="EMBL/GenBank/DDBJ databases">
        <title>Natronomonas sp. F16-60 a new haloarchaeon isolated from a solar saltern of Isla Cristina, Huelva, Spain.</title>
        <authorList>
            <person name="Duran-Viseras A."/>
            <person name="Sanchez-Porro C."/>
            <person name="Ventosa A."/>
        </authorList>
    </citation>
    <scope>NUCLEOTIDE SEQUENCE [LARGE SCALE GENOMIC DNA]</scope>
    <source>
        <strain evidence="3 4">F16-60</strain>
    </source>
</reference>
<evidence type="ECO:0000313" key="3">
    <source>
        <dbReference type="EMBL" id="TSD14980.1"/>
    </source>
</evidence>
<dbReference type="EMBL" id="QMDX01000002">
    <property type="protein sequence ID" value="TSD14980.1"/>
    <property type="molecule type" value="Genomic_DNA"/>
</dbReference>
<feature type="transmembrane region" description="Helical" evidence="2">
    <location>
        <begin position="25"/>
        <end position="52"/>
    </location>
</feature>
<comment type="caution">
    <text evidence="3">The sequence shown here is derived from an EMBL/GenBank/DDBJ whole genome shotgun (WGS) entry which is preliminary data.</text>
</comment>
<evidence type="ECO:0000256" key="2">
    <source>
        <dbReference type="SAM" id="Phobius"/>
    </source>
</evidence>
<keyword evidence="2" id="KW-0812">Transmembrane</keyword>